<reference evidence="1" key="1">
    <citation type="submission" date="2010-04" db="EMBL/GenBank/DDBJ databases">
        <authorList>
            <person name="Reid K.E."/>
            <person name="Liao N."/>
            <person name="Chan S."/>
            <person name="Docking R."/>
            <person name="Taylor G."/>
            <person name="Moore R."/>
            <person name="Mayo M."/>
            <person name="Munro S."/>
            <person name="King J."/>
            <person name="Yanchuk A."/>
            <person name="Holt R."/>
            <person name="Jones S."/>
            <person name="Marra M."/>
            <person name="Ritland C.E."/>
            <person name="Ritland K."/>
            <person name="Bohlmann J."/>
        </authorList>
    </citation>
    <scope>NUCLEOTIDE SEQUENCE</scope>
    <source>
        <tissue evidence="1">Bud</tissue>
    </source>
</reference>
<dbReference type="AlphaFoldDB" id="D5ADZ0"/>
<protein>
    <submittedName>
        <fullName evidence="1">Uncharacterized protein</fullName>
    </submittedName>
</protein>
<sequence>MQPSVKYGSDVIRVLQELIDHQKTKKNTVRVVYLVKDFQIVGIEDDIYVITAFAWISQYGFAFHSSCRCWDGSSGEESHGRNSPGMFRPFHFDGSVAEIRGCLALLILLRCLRGVGLFLHTKKTHSLILILLRISSDSERRFMPRSMLCSAVQCIFYVPNA</sequence>
<dbReference type="EMBL" id="BT124514">
    <property type="protein sequence ID" value="ADE77759.1"/>
    <property type="molecule type" value="mRNA"/>
</dbReference>
<accession>D5ADZ0</accession>
<organism evidence="1">
    <name type="scientific">Picea sitchensis</name>
    <name type="common">Sitka spruce</name>
    <name type="synonym">Pinus sitchensis</name>
    <dbReference type="NCBI Taxonomy" id="3332"/>
    <lineage>
        <taxon>Eukaryota</taxon>
        <taxon>Viridiplantae</taxon>
        <taxon>Streptophyta</taxon>
        <taxon>Embryophyta</taxon>
        <taxon>Tracheophyta</taxon>
        <taxon>Spermatophyta</taxon>
        <taxon>Pinopsida</taxon>
        <taxon>Pinidae</taxon>
        <taxon>Conifers I</taxon>
        <taxon>Pinales</taxon>
        <taxon>Pinaceae</taxon>
        <taxon>Picea</taxon>
    </lineage>
</organism>
<name>D5ADZ0_PICSI</name>
<proteinExistence type="evidence at transcript level"/>
<evidence type="ECO:0000313" key="1">
    <source>
        <dbReference type="EMBL" id="ADE77759.1"/>
    </source>
</evidence>